<dbReference type="EMBL" id="LRQV01000187">
    <property type="protein sequence ID" value="KXK58484.1"/>
    <property type="molecule type" value="Genomic_DNA"/>
</dbReference>
<sequence length="333" mass="35018">MDPLVSVVIPCFNRARTVALCVRSVQQQTYPTIEIIVVDDASTDDSAAVAAATGAAVLRLATNSGPGAARNRGADHARGEILFFLDADVALEPGSVAAAVAALRADPALGAICGVLRPESLLSRNIIAEYRALQMHHWWLAQEGPMEGLHTALCALRAEVFRELGPFDPELRHTEAPEYGHRIRQQRYEVRSTAAIAGTHDHDTTLRVLLPKAFLRAWASAAEVRPGEVLGGAASRVLASALVLATAFTLPLPLVVGPAAAAVPLALLTGAVALDAGTYRRVAASRGVGFGLRFAAVHLLYQLTSAAGAALGTAQRLAQRLTWRSGPSVGVSR</sequence>
<dbReference type="Gene3D" id="3.90.550.10">
    <property type="entry name" value="Spore Coat Polysaccharide Biosynthesis Protein SpsA, Chain A"/>
    <property type="match status" value="1"/>
</dbReference>
<proteinExistence type="predicted"/>
<dbReference type="PANTHER" id="PTHR43685">
    <property type="entry name" value="GLYCOSYLTRANSFERASE"/>
    <property type="match status" value="1"/>
</dbReference>
<name>A0A136PJB3_9ACTN</name>
<dbReference type="Pfam" id="PF00535">
    <property type="entry name" value="Glycos_transf_2"/>
    <property type="match status" value="1"/>
</dbReference>
<dbReference type="InterPro" id="IPR050834">
    <property type="entry name" value="Glycosyltransf_2"/>
</dbReference>
<evidence type="ECO:0000259" key="1">
    <source>
        <dbReference type="Pfam" id="PF00535"/>
    </source>
</evidence>
<dbReference type="InterPro" id="IPR029044">
    <property type="entry name" value="Nucleotide-diphossugar_trans"/>
</dbReference>
<comment type="caution">
    <text evidence="2">The sequence shown here is derived from an EMBL/GenBank/DDBJ whole genome shotgun (WGS) entry which is preliminary data.</text>
</comment>
<dbReference type="InterPro" id="IPR001173">
    <property type="entry name" value="Glyco_trans_2-like"/>
</dbReference>
<evidence type="ECO:0000313" key="3">
    <source>
        <dbReference type="Proteomes" id="UP000070620"/>
    </source>
</evidence>
<gene>
    <name evidence="2" type="ORF">AWW66_29515</name>
</gene>
<dbReference type="Proteomes" id="UP000070620">
    <property type="component" value="Unassembled WGS sequence"/>
</dbReference>
<dbReference type="RefSeq" id="WP_067373254.1">
    <property type="nucleotide sequence ID" value="NZ_JBIUBN010000002.1"/>
</dbReference>
<dbReference type="SUPFAM" id="SSF53448">
    <property type="entry name" value="Nucleotide-diphospho-sugar transferases"/>
    <property type="match status" value="1"/>
</dbReference>
<feature type="domain" description="Glycosyltransferase 2-like" evidence="1">
    <location>
        <begin position="6"/>
        <end position="119"/>
    </location>
</feature>
<dbReference type="PANTHER" id="PTHR43685:SF2">
    <property type="entry name" value="GLYCOSYLTRANSFERASE 2-LIKE DOMAIN-CONTAINING PROTEIN"/>
    <property type="match status" value="1"/>
</dbReference>
<reference evidence="2 3" key="1">
    <citation type="submission" date="2016-01" db="EMBL/GenBank/DDBJ databases">
        <title>Whole genome sequence and analysis of Micromonospora rosaria DSM 803, which can produce antibacterial substance rosamicin.</title>
        <authorList>
            <person name="Yang H."/>
            <person name="He X."/>
            <person name="Zhu D."/>
        </authorList>
    </citation>
    <scope>NUCLEOTIDE SEQUENCE [LARGE SCALE GENOMIC DNA]</scope>
    <source>
        <strain evidence="2 3">DSM 803</strain>
    </source>
</reference>
<dbReference type="AlphaFoldDB" id="A0A136PJB3"/>
<organism evidence="2 3">
    <name type="scientific">Micromonospora rosaria</name>
    <dbReference type="NCBI Taxonomy" id="47874"/>
    <lineage>
        <taxon>Bacteria</taxon>
        <taxon>Bacillati</taxon>
        <taxon>Actinomycetota</taxon>
        <taxon>Actinomycetes</taxon>
        <taxon>Micromonosporales</taxon>
        <taxon>Micromonosporaceae</taxon>
        <taxon>Micromonospora</taxon>
    </lineage>
</organism>
<dbReference type="CDD" id="cd00761">
    <property type="entry name" value="Glyco_tranf_GTA_type"/>
    <property type="match status" value="1"/>
</dbReference>
<accession>A0A136PJB3</accession>
<protein>
    <recommendedName>
        <fullName evidence="1">Glycosyltransferase 2-like domain-containing protein</fullName>
    </recommendedName>
</protein>
<evidence type="ECO:0000313" key="2">
    <source>
        <dbReference type="EMBL" id="KXK58484.1"/>
    </source>
</evidence>
<keyword evidence="3" id="KW-1185">Reference proteome</keyword>